<name>A0A2Z4QEU8_9CAUD</name>
<gene>
    <name evidence="1" type="ORF">vBRpoPV12_25</name>
</gene>
<reference evidence="1 2" key="1">
    <citation type="submission" date="2018-03" db="EMBL/GenBank/DDBJ databases">
        <title>Diverse roseophages infecting R. pomeroyi DSS-3.</title>
        <authorList>
            <person name="Zhan Y."/>
            <person name="Chen F."/>
            <person name="Wommack E.K."/>
            <person name="Nasko D."/>
        </authorList>
    </citation>
    <scope>NUCLEOTIDE SEQUENCE [LARGE SCALE GENOMIC DNA]</scope>
</reference>
<evidence type="ECO:0000313" key="1">
    <source>
        <dbReference type="EMBL" id="AWY08812.1"/>
    </source>
</evidence>
<keyword evidence="2" id="KW-1185">Reference proteome</keyword>
<dbReference type="EMBL" id="MH015250">
    <property type="protein sequence ID" value="AWY08812.1"/>
    <property type="molecule type" value="Genomic_DNA"/>
</dbReference>
<accession>A0A2Z4QEU8</accession>
<protein>
    <submittedName>
        <fullName evidence="1">Uncharacterized protein</fullName>
    </submittedName>
</protein>
<evidence type="ECO:0000313" key="2">
    <source>
        <dbReference type="Proteomes" id="UP000251856"/>
    </source>
</evidence>
<dbReference type="Proteomes" id="UP000251856">
    <property type="component" value="Segment"/>
</dbReference>
<organism evidence="1 2">
    <name type="scientific">Ruegeria phage vB_RpoP-V12</name>
    <dbReference type="NCBI Taxonomy" id="2218611"/>
    <lineage>
        <taxon>Viruses</taxon>
        <taxon>Duplodnaviria</taxon>
        <taxon>Heunggongvirae</taxon>
        <taxon>Uroviricota</taxon>
        <taxon>Caudoviricetes</taxon>
        <taxon>Schitoviridae</taxon>
        <taxon>Rhodovirinae</taxon>
        <taxon>Aorunvirus</taxon>
        <taxon>Aorunvirus V12</taxon>
    </lineage>
</organism>
<sequence length="154" mass="18053">MNWTEANMQGDEEARLLTTLEDELYHPTPEEERDYWAGEGHLVFHVLSYDPTSKYCPYEIDYDDYSGCVGGLQESLGLDYAINEGILDVGKLQIGMTYEVRGITVHFTRGDGWMTDDDADYYVESVTKILYPTRFIKAWWWHLIGHRIRNWRKS</sequence>
<proteinExistence type="predicted"/>